<feature type="binding site" evidence="3">
    <location>
        <position position="4"/>
    </location>
    <ligand>
        <name>Zn(2+)</name>
        <dbReference type="ChEBI" id="CHEBI:29105"/>
    </ligand>
</feature>
<keyword evidence="4" id="KW-0949">S-adenosyl-L-methionine</keyword>
<dbReference type="PANTHER" id="PTHR44942:SF4">
    <property type="entry name" value="METHYLTRANSFERASE TYPE 11 DOMAIN-CONTAINING PROTEIN"/>
    <property type="match status" value="1"/>
</dbReference>
<evidence type="ECO:0000256" key="1">
    <source>
        <dbReference type="ARBA" id="ARBA00022603"/>
    </source>
</evidence>
<dbReference type="InterPro" id="IPR029063">
    <property type="entry name" value="SAM-dependent_MTases_sf"/>
</dbReference>
<sequence>MLTCPICQQSLTLTQKSYRCPSNHSFDIAKEGYVNLHVVQHKKSKNPGDTPESVAARRAFLSQGFYQPLKTGVQQIISRLSASTVLDIGCGEGYYTEALGQVAQTVIGVDIAKSAVQAAAKAYKTSTNITWVVGTGAILPVADGSIDVCTSLFSPLPKDEMLRVLQPTGHLIVATPAPNHLYAMREALFGQVIPHEPKKFIASLSPEFELVDEHLIISEFSLDNPMLKHLIAMTPYAYKAKADKRAELERFDTLDVRGEFCVYIFKRC</sequence>
<dbReference type="STRING" id="573983.B0681_04030"/>
<keyword evidence="8" id="KW-1185">Reference proteome</keyword>
<dbReference type="RefSeq" id="WP_078317509.1">
    <property type="nucleotide sequence ID" value="NZ_MUYV01000004.1"/>
</dbReference>
<feature type="domain" description="Methyltransferase" evidence="5">
    <location>
        <begin position="85"/>
        <end position="169"/>
    </location>
</feature>
<keyword evidence="3" id="KW-0479">Metal-binding</keyword>
<evidence type="ECO:0000259" key="6">
    <source>
        <dbReference type="Pfam" id="PF21302"/>
    </source>
</evidence>
<feature type="binding site" evidence="4">
    <location>
        <position position="180"/>
    </location>
    <ligand>
        <name>S-adenosyl-L-methionine</name>
        <dbReference type="ChEBI" id="CHEBI:59789"/>
    </ligand>
</feature>
<feature type="domain" description="23S rRNA (guanine(745)-N(1))-methyltransferase N-terminal" evidence="6">
    <location>
        <begin position="3"/>
        <end position="45"/>
    </location>
</feature>
<dbReference type="AlphaFoldDB" id="A0A1T0CU88"/>
<feature type="binding site" evidence="3">
    <location>
        <position position="24"/>
    </location>
    <ligand>
        <name>Zn(2+)</name>
        <dbReference type="ChEBI" id="CHEBI:29105"/>
    </ligand>
</feature>
<comment type="caution">
    <text evidence="7">The sequence shown here is derived from an EMBL/GenBank/DDBJ whole genome shotgun (WGS) entry which is preliminary data.</text>
</comment>
<dbReference type="InterPro" id="IPR051052">
    <property type="entry name" value="Diverse_substrate_MTase"/>
</dbReference>
<evidence type="ECO:0000256" key="3">
    <source>
        <dbReference type="PIRSR" id="PIRSR018249-1"/>
    </source>
</evidence>
<dbReference type="CDD" id="cd02440">
    <property type="entry name" value="AdoMet_MTases"/>
    <property type="match status" value="1"/>
</dbReference>
<dbReference type="InterPro" id="IPR016718">
    <property type="entry name" value="rRNA_m1G-MeTrfase_A_prd"/>
</dbReference>
<dbReference type="PANTHER" id="PTHR44942">
    <property type="entry name" value="METHYLTRANSF_11 DOMAIN-CONTAINING PROTEIN"/>
    <property type="match status" value="1"/>
</dbReference>
<dbReference type="Proteomes" id="UP000190683">
    <property type="component" value="Unassembled WGS sequence"/>
</dbReference>
<evidence type="ECO:0000256" key="2">
    <source>
        <dbReference type="ARBA" id="ARBA00022679"/>
    </source>
</evidence>
<dbReference type="Gene3D" id="3.40.50.150">
    <property type="entry name" value="Vaccinia Virus protein VP39"/>
    <property type="match status" value="1"/>
</dbReference>
<name>A0A1T0CU88_9GAMM</name>
<feature type="binding site" evidence="3">
    <location>
        <position position="20"/>
    </location>
    <ligand>
        <name>Zn(2+)</name>
        <dbReference type="ChEBI" id="CHEBI:29105"/>
    </ligand>
</feature>
<keyword evidence="1 7" id="KW-0489">Methyltransferase</keyword>
<feature type="binding site" evidence="3">
    <location>
        <position position="7"/>
    </location>
    <ligand>
        <name>Zn(2+)</name>
        <dbReference type="ChEBI" id="CHEBI:29105"/>
    </ligand>
</feature>
<feature type="binding site" evidence="4">
    <location>
        <position position="66"/>
    </location>
    <ligand>
        <name>S-adenosyl-L-methionine</name>
        <dbReference type="ChEBI" id="CHEBI:59789"/>
    </ligand>
</feature>
<proteinExistence type="predicted"/>
<evidence type="ECO:0000313" key="8">
    <source>
        <dbReference type="Proteomes" id="UP000190683"/>
    </source>
</evidence>
<dbReference type="GO" id="GO:0046872">
    <property type="term" value="F:metal ion binding"/>
    <property type="evidence" value="ECO:0007669"/>
    <property type="project" value="UniProtKB-KW"/>
</dbReference>
<dbReference type="EMBL" id="MUYV01000004">
    <property type="protein sequence ID" value="OOS25892.1"/>
    <property type="molecule type" value="Genomic_DNA"/>
</dbReference>
<dbReference type="GO" id="GO:0008168">
    <property type="term" value="F:methyltransferase activity"/>
    <property type="evidence" value="ECO:0007669"/>
    <property type="project" value="UniProtKB-KW"/>
</dbReference>
<dbReference type="Pfam" id="PF21302">
    <property type="entry name" value="Zn_ribbon_RlmA"/>
    <property type="match status" value="1"/>
</dbReference>
<dbReference type="InterPro" id="IPR041698">
    <property type="entry name" value="Methyltransf_25"/>
</dbReference>
<accession>A0A1T0CU88</accession>
<dbReference type="GO" id="GO:0032259">
    <property type="term" value="P:methylation"/>
    <property type="evidence" value="ECO:0007669"/>
    <property type="project" value="UniProtKB-KW"/>
</dbReference>
<protein>
    <submittedName>
        <fullName evidence="7">Methyltransferase</fullName>
    </submittedName>
</protein>
<evidence type="ECO:0000259" key="5">
    <source>
        <dbReference type="Pfam" id="PF13649"/>
    </source>
</evidence>
<dbReference type="SUPFAM" id="SSF53335">
    <property type="entry name" value="S-adenosyl-L-methionine-dependent methyltransferases"/>
    <property type="match status" value="1"/>
</dbReference>
<gene>
    <name evidence="7" type="ORF">B0681_04030</name>
</gene>
<keyword evidence="2 7" id="KW-0808">Transferase</keyword>
<dbReference type="Pfam" id="PF13649">
    <property type="entry name" value="Methyltransf_25"/>
    <property type="match status" value="1"/>
</dbReference>
<dbReference type="InterPro" id="IPR048647">
    <property type="entry name" value="RlmA_N"/>
</dbReference>
<feature type="binding site" evidence="4">
    <location>
        <begin position="92"/>
        <end position="93"/>
    </location>
    <ligand>
        <name>S-adenosyl-L-methionine</name>
        <dbReference type="ChEBI" id="CHEBI:59789"/>
    </ligand>
</feature>
<dbReference type="PIRSF" id="PIRSF018249">
    <property type="entry name" value="MyrA_prd"/>
    <property type="match status" value="1"/>
</dbReference>
<reference evidence="7 8" key="1">
    <citation type="submission" date="2017-02" db="EMBL/GenBank/DDBJ databases">
        <title>Draft genome sequence of Moraxella porci CCUG 54912T type strain.</title>
        <authorList>
            <person name="Salva-Serra F."/>
            <person name="Engstrom-Jakobsson H."/>
            <person name="Thorell K."/>
            <person name="Jaen-Luchoro D."/>
            <person name="Gonzales-Siles L."/>
            <person name="Karlsson R."/>
            <person name="Yazdan S."/>
            <person name="Boulund F."/>
            <person name="Johnning A."/>
            <person name="Engstrand L."/>
            <person name="Kristiansson E."/>
            <person name="Moore E."/>
        </authorList>
    </citation>
    <scope>NUCLEOTIDE SEQUENCE [LARGE SCALE GENOMIC DNA]</scope>
    <source>
        <strain evidence="7 8">CCUG 54912</strain>
    </source>
</reference>
<organism evidence="7 8">
    <name type="scientific">Moraxella porci DSM 25326</name>
    <dbReference type="NCBI Taxonomy" id="573983"/>
    <lineage>
        <taxon>Bacteria</taxon>
        <taxon>Pseudomonadati</taxon>
        <taxon>Pseudomonadota</taxon>
        <taxon>Gammaproteobacteria</taxon>
        <taxon>Moraxellales</taxon>
        <taxon>Moraxellaceae</taxon>
        <taxon>Moraxella</taxon>
    </lineage>
</organism>
<evidence type="ECO:0000313" key="7">
    <source>
        <dbReference type="EMBL" id="OOS25892.1"/>
    </source>
</evidence>
<keyword evidence="3" id="KW-0862">Zinc</keyword>
<evidence type="ECO:0000256" key="4">
    <source>
        <dbReference type="PIRSR" id="PIRSR018249-2"/>
    </source>
</evidence>